<proteinExistence type="predicted"/>
<keyword evidence="1 2" id="KW-0732">Signal</keyword>
<protein>
    <submittedName>
        <fullName evidence="4">Repeat domain-containing protein</fullName>
    </submittedName>
</protein>
<evidence type="ECO:0000259" key="3">
    <source>
        <dbReference type="Pfam" id="PF07593"/>
    </source>
</evidence>
<name>A0A1I5SUN6_9BACT</name>
<sequence length="1118" mass="124465">MILLMKRVIFISFCCGFTGLINAQNATLPLFTLMDSKETGVYFENDIKEDDSLNVLRYEYLYNGAGTGIGDFNNDGLPDIFFSSNTSSSKLFLNKGGFKFNDITKQANVEGNGTWGTGVSIADVNGDGLLDIYVCHSGKFINPQKLCNELFINRGLVNGIPVFKEMAKEYGLDAPGTQSTQAAFFDYDNDGDLDMFLLNHSNHGFDPFMQTRKQRSTPNVNYGNQLFRNDRDAAGNMHFTDVTLKAGIINNALNFGLSVIISDINKDGWPDIYTTCDYTERDCFYINNKDGSFTESLEKSFAHISKNSMGADIADYNNDTRPDVFTLDMLPEDNYRRKLLRGPDDYEHHQLIVDSGFYYQEMRNMLHLNQGTDEKGNMRFSEIGQLAGVSNTDWSWSGLLADFDNDGWKDLFISNGYLRDFTNMDFLKFSVAAAKIEAAKRGNQNFQTYDLVQQMPATKLSNYLFQNNHDLTFTNKTNDWGLYTQTISGAAAYADFDNNGTLDLIVCNNNEPAMLYRNNGALLNHYIKLRIEGDSLNRGAYGAKVTVTTPDGNSQYQELYPVKSYQSTVMQDMIFGVAQNKIVREIKIVWPGGKQIILNDVEADQVIQLKQADARYMQQVSAVSKKIFADVTASTQLNFIHKPNDFVDFKSEPLIPYQLSKQGPALAKADVNEDGLEDVFLGGDINQSSILYLQTSEGKFKPSPSQPWNTDAADEDVNAVFFDANNDGFADLYVVSGGNVYEDGSPEYQDRLYMNDGKGNFIKTIDALPIMTSSKCAIAVGDFDKDGYIDVFVGGRGIPGSFPLASKSYLLHNNSKNGTVIFTDVTDDICTSLRLPGMVTAACFADINDDTYPDLLIAGDWMPVMLFINSNGKFKDVSDRLPKLNGMWASVTAADVDNDGKTDFILGNSGYNNQLKVSDKAPLTMYASDFDNDGIIDPLICSYIRGVSYPIYSRDELLNAIPSLRKKFIRYSDYANARISDIFSKDKIKQAVVYTCNNLASGILYNNGNNDFEFQPFPPEAQFSKIFGSITDDFDHDGLKDILIAGNFYVYKTELGQNDASLGLLLKGTANRKLKPMHPTESNCYIDGDMRAMVEIKNKNGSLIIVAKNGAAVQVLAK</sequence>
<dbReference type="PANTHER" id="PTHR16026:SF0">
    <property type="entry name" value="CARTILAGE ACIDIC PROTEIN 1"/>
    <property type="match status" value="1"/>
</dbReference>
<dbReference type="Pfam" id="PF13517">
    <property type="entry name" value="FG-GAP_3"/>
    <property type="match status" value="4"/>
</dbReference>
<dbReference type="AlphaFoldDB" id="A0A1I5SUN6"/>
<evidence type="ECO:0000256" key="1">
    <source>
        <dbReference type="ARBA" id="ARBA00022729"/>
    </source>
</evidence>
<dbReference type="Pfam" id="PF07593">
    <property type="entry name" value="UnbV_ASPIC"/>
    <property type="match status" value="1"/>
</dbReference>
<organism evidence="4 5">
    <name type="scientific">Parafilimonas terrae</name>
    <dbReference type="NCBI Taxonomy" id="1465490"/>
    <lineage>
        <taxon>Bacteria</taxon>
        <taxon>Pseudomonadati</taxon>
        <taxon>Bacteroidota</taxon>
        <taxon>Chitinophagia</taxon>
        <taxon>Chitinophagales</taxon>
        <taxon>Chitinophagaceae</taxon>
        <taxon>Parafilimonas</taxon>
    </lineage>
</organism>
<dbReference type="InterPro" id="IPR013517">
    <property type="entry name" value="FG-GAP"/>
</dbReference>
<dbReference type="InterPro" id="IPR027039">
    <property type="entry name" value="Crtac1"/>
</dbReference>
<feature type="signal peptide" evidence="2">
    <location>
        <begin position="1"/>
        <end position="23"/>
    </location>
</feature>
<dbReference type="EMBL" id="FOXQ01000001">
    <property type="protein sequence ID" value="SFP73966.1"/>
    <property type="molecule type" value="Genomic_DNA"/>
</dbReference>
<dbReference type="SUPFAM" id="SSF69318">
    <property type="entry name" value="Integrin alpha N-terminal domain"/>
    <property type="match status" value="3"/>
</dbReference>
<evidence type="ECO:0000313" key="5">
    <source>
        <dbReference type="Proteomes" id="UP000199031"/>
    </source>
</evidence>
<dbReference type="PANTHER" id="PTHR16026">
    <property type="entry name" value="CARTILAGE ACIDIC PROTEIN 1"/>
    <property type="match status" value="1"/>
</dbReference>
<evidence type="ECO:0000313" key="4">
    <source>
        <dbReference type="EMBL" id="SFP73966.1"/>
    </source>
</evidence>
<dbReference type="InterPro" id="IPR011519">
    <property type="entry name" value="UnbV_ASPIC"/>
</dbReference>
<reference evidence="4 5" key="1">
    <citation type="submission" date="2016-10" db="EMBL/GenBank/DDBJ databases">
        <authorList>
            <person name="de Groot N.N."/>
        </authorList>
    </citation>
    <scope>NUCLEOTIDE SEQUENCE [LARGE SCALE GENOMIC DNA]</scope>
    <source>
        <strain evidence="4 5">DSM 28286</strain>
    </source>
</reference>
<evidence type="ECO:0000256" key="2">
    <source>
        <dbReference type="SAM" id="SignalP"/>
    </source>
</evidence>
<dbReference type="InterPro" id="IPR028994">
    <property type="entry name" value="Integrin_alpha_N"/>
</dbReference>
<feature type="domain" description="ASPIC/UnbV" evidence="3">
    <location>
        <begin position="540"/>
        <end position="607"/>
    </location>
</feature>
<feature type="chain" id="PRO_5011567386" evidence="2">
    <location>
        <begin position="24"/>
        <end position="1118"/>
    </location>
</feature>
<keyword evidence="5" id="KW-1185">Reference proteome</keyword>
<dbReference type="Proteomes" id="UP000199031">
    <property type="component" value="Unassembled WGS sequence"/>
</dbReference>
<dbReference type="Gene3D" id="2.130.10.130">
    <property type="entry name" value="Integrin alpha, N-terminal"/>
    <property type="match status" value="4"/>
</dbReference>
<dbReference type="STRING" id="1465490.SAMN05444277_101935"/>
<gene>
    <name evidence="4" type="ORF">SAMN05444277_101935</name>
</gene>
<accession>A0A1I5SUN6</accession>